<dbReference type="PANTHER" id="PTHR48094">
    <property type="entry name" value="PROTEIN/NUCLEIC ACID DEGLYCASE DJ-1-RELATED"/>
    <property type="match status" value="1"/>
</dbReference>
<proteinExistence type="predicted"/>
<evidence type="ECO:0000259" key="1">
    <source>
        <dbReference type="Pfam" id="PF01965"/>
    </source>
</evidence>
<dbReference type="InterPro" id="IPR029062">
    <property type="entry name" value="Class_I_gatase-like"/>
</dbReference>
<keyword evidence="2" id="KW-0315">Glutamine amidotransferase</keyword>
<dbReference type="RefSeq" id="WP_161002590.1">
    <property type="nucleotide sequence ID" value="NZ_WEZQ01000001.1"/>
</dbReference>
<organism evidence="2 3">
    <name type="scientific">Furfurilactobacillus milii</name>
    <dbReference type="NCBI Taxonomy" id="2888272"/>
    <lineage>
        <taxon>Bacteria</taxon>
        <taxon>Bacillati</taxon>
        <taxon>Bacillota</taxon>
        <taxon>Bacilli</taxon>
        <taxon>Lactobacillales</taxon>
        <taxon>Lactobacillaceae</taxon>
        <taxon>Furfurilactobacillus</taxon>
    </lineage>
</organism>
<sequence>MKIAEFVVLDQFADWEGAYLSSQLNQKKDWQVRTASIKPVVKFIGGFTTQVDDLIPAVPKHIDLLVLIGGNSWSINDEALYQLVSHSLANKIPVGAICGAVDFLARTGLLTGFKHTGNAQYLWKDDVDYKNPTDFQNVQVVSDRNLVTANGTAALDFTEQVLKMIGSSAKEIAMGVELHKLGFYAYTTKYGNPYQ</sequence>
<dbReference type="SUPFAM" id="SSF52317">
    <property type="entry name" value="Class I glutamine amidotransferase-like"/>
    <property type="match status" value="1"/>
</dbReference>
<accession>A0A6N9HZ54</accession>
<comment type="caution">
    <text evidence="2">The sequence shown here is derived from an EMBL/GenBank/DDBJ whole genome shotgun (WGS) entry which is preliminary data.</text>
</comment>
<evidence type="ECO:0000313" key="3">
    <source>
        <dbReference type="Proteomes" id="UP000449209"/>
    </source>
</evidence>
<name>A0A6N9HZ54_9LACO</name>
<keyword evidence="2" id="KW-0808">Transferase</keyword>
<protein>
    <submittedName>
        <fullName evidence="2">Glutamine amidotransferase</fullName>
    </submittedName>
</protein>
<dbReference type="PANTHER" id="PTHR48094:SF19">
    <property type="entry name" value="DJ-1_PFPI DOMAIN-CONTAINING PROTEIN"/>
    <property type="match status" value="1"/>
</dbReference>
<feature type="domain" description="DJ-1/PfpI" evidence="1">
    <location>
        <begin position="6"/>
        <end position="163"/>
    </location>
</feature>
<dbReference type="EMBL" id="WEZQ01000001">
    <property type="protein sequence ID" value="MYV15960.1"/>
    <property type="molecule type" value="Genomic_DNA"/>
</dbReference>
<dbReference type="GO" id="GO:0005737">
    <property type="term" value="C:cytoplasm"/>
    <property type="evidence" value="ECO:0007669"/>
    <property type="project" value="TreeGrafter"/>
</dbReference>
<gene>
    <name evidence="2" type="ORF">GB993_00240</name>
</gene>
<dbReference type="Gene3D" id="3.40.50.880">
    <property type="match status" value="1"/>
</dbReference>
<reference evidence="2 3" key="1">
    <citation type="journal article" date="2019" name="Appl. Environ. Microbiol.">
        <title>Genetic determinants of hydroxycinnamic acid metabolism in heterofermentative lactobacilli.</title>
        <authorList>
            <person name="Gaur G."/>
            <person name="Oh J.H."/>
            <person name="Filannino P."/>
            <person name="Gobbetti M."/>
            <person name="van Pijkeren J.P."/>
            <person name="Ganzle M.G."/>
        </authorList>
    </citation>
    <scope>NUCLEOTIDE SEQUENCE [LARGE SCALE GENOMIC DNA]</scope>
    <source>
        <strain evidence="2 3">C5</strain>
    </source>
</reference>
<dbReference type="Proteomes" id="UP000449209">
    <property type="component" value="Unassembled WGS sequence"/>
</dbReference>
<dbReference type="Pfam" id="PF01965">
    <property type="entry name" value="DJ-1_PfpI"/>
    <property type="match status" value="1"/>
</dbReference>
<dbReference type="GO" id="GO:0016740">
    <property type="term" value="F:transferase activity"/>
    <property type="evidence" value="ECO:0007669"/>
    <property type="project" value="UniProtKB-KW"/>
</dbReference>
<dbReference type="InterPro" id="IPR050325">
    <property type="entry name" value="Prot/Nucl_acid_deglycase"/>
</dbReference>
<evidence type="ECO:0000313" key="2">
    <source>
        <dbReference type="EMBL" id="MYV15960.1"/>
    </source>
</evidence>
<dbReference type="AlphaFoldDB" id="A0A6N9HZ54"/>
<dbReference type="OrthoDB" id="6003696at2"/>
<dbReference type="InterPro" id="IPR002818">
    <property type="entry name" value="DJ-1/PfpI"/>
</dbReference>